<accession>A0A9W8ANH6</accession>
<feature type="compositionally biased region" description="Polar residues" evidence="1">
    <location>
        <begin position="1"/>
        <end position="10"/>
    </location>
</feature>
<evidence type="ECO:0000313" key="2">
    <source>
        <dbReference type="EMBL" id="KAJ1962761.1"/>
    </source>
</evidence>
<evidence type="ECO:0000313" key="3">
    <source>
        <dbReference type="Proteomes" id="UP001150925"/>
    </source>
</evidence>
<feature type="region of interest" description="Disordered" evidence="1">
    <location>
        <begin position="1"/>
        <end position="50"/>
    </location>
</feature>
<organism evidence="2 3">
    <name type="scientific">Dispira parvispora</name>
    <dbReference type="NCBI Taxonomy" id="1520584"/>
    <lineage>
        <taxon>Eukaryota</taxon>
        <taxon>Fungi</taxon>
        <taxon>Fungi incertae sedis</taxon>
        <taxon>Zoopagomycota</taxon>
        <taxon>Kickxellomycotina</taxon>
        <taxon>Dimargaritomycetes</taxon>
        <taxon>Dimargaritales</taxon>
        <taxon>Dimargaritaceae</taxon>
        <taxon>Dispira</taxon>
    </lineage>
</organism>
<comment type="caution">
    <text evidence="2">The sequence shown here is derived from an EMBL/GenBank/DDBJ whole genome shotgun (WGS) entry which is preliminary data.</text>
</comment>
<proteinExistence type="predicted"/>
<keyword evidence="3" id="KW-1185">Reference proteome</keyword>
<dbReference type="AlphaFoldDB" id="A0A9W8ANH6"/>
<feature type="region of interest" description="Disordered" evidence="1">
    <location>
        <begin position="79"/>
        <end position="136"/>
    </location>
</feature>
<gene>
    <name evidence="2" type="ORF">IWQ62_003426</name>
</gene>
<protein>
    <submittedName>
        <fullName evidence="2">Uncharacterized protein</fullName>
    </submittedName>
</protein>
<dbReference type="Proteomes" id="UP001150925">
    <property type="component" value="Unassembled WGS sequence"/>
</dbReference>
<reference evidence="2" key="1">
    <citation type="submission" date="2022-07" db="EMBL/GenBank/DDBJ databases">
        <title>Phylogenomic reconstructions and comparative analyses of Kickxellomycotina fungi.</title>
        <authorList>
            <person name="Reynolds N.K."/>
            <person name="Stajich J.E."/>
            <person name="Barry K."/>
            <person name="Grigoriev I.V."/>
            <person name="Crous P."/>
            <person name="Smith M.E."/>
        </authorList>
    </citation>
    <scope>NUCLEOTIDE SEQUENCE</scope>
    <source>
        <strain evidence="2">RSA 1196</strain>
    </source>
</reference>
<sequence length="136" mass="14490">MHVPTTQPPDQTGRGELISKCSASDGNATDDDKHTSHSDSNNSDDDDDIFLGIGTTYELQASKPTEDATAVQIPTDLFTSEEEKTIAPSPNVENSEPTPTLGVVNQMISRLAKRKHAPAEHDGDGDGDDSGAKRTK</sequence>
<evidence type="ECO:0000256" key="1">
    <source>
        <dbReference type="SAM" id="MobiDB-lite"/>
    </source>
</evidence>
<name>A0A9W8ANH6_9FUNG</name>
<dbReference type="EMBL" id="JANBPY010000918">
    <property type="protein sequence ID" value="KAJ1962761.1"/>
    <property type="molecule type" value="Genomic_DNA"/>
</dbReference>